<feature type="domain" description="FHA" evidence="2">
    <location>
        <begin position="52"/>
        <end position="103"/>
    </location>
</feature>
<dbReference type="EMBL" id="JBHUKR010000001">
    <property type="protein sequence ID" value="MFD2414786.1"/>
    <property type="molecule type" value="Genomic_DNA"/>
</dbReference>
<reference evidence="4" key="1">
    <citation type="journal article" date="2019" name="Int. J. Syst. Evol. Microbiol.">
        <title>The Global Catalogue of Microorganisms (GCM) 10K type strain sequencing project: providing services to taxonomists for standard genome sequencing and annotation.</title>
        <authorList>
            <consortium name="The Broad Institute Genomics Platform"/>
            <consortium name="The Broad Institute Genome Sequencing Center for Infectious Disease"/>
            <person name="Wu L."/>
            <person name="Ma J."/>
        </authorList>
    </citation>
    <scope>NUCLEOTIDE SEQUENCE [LARGE SCALE GENOMIC DNA]</scope>
    <source>
        <strain evidence="4">CGMCC 4.7645</strain>
    </source>
</reference>
<dbReference type="RefSeq" id="WP_378259978.1">
    <property type="nucleotide sequence ID" value="NZ_JBHUKR010000001.1"/>
</dbReference>
<comment type="caution">
    <text evidence="3">The sequence shown here is derived from an EMBL/GenBank/DDBJ whole genome shotgun (WGS) entry which is preliminary data.</text>
</comment>
<dbReference type="Proteomes" id="UP001597417">
    <property type="component" value="Unassembled WGS sequence"/>
</dbReference>
<dbReference type="SUPFAM" id="SSF49879">
    <property type="entry name" value="SMAD/FHA domain"/>
    <property type="match status" value="1"/>
</dbReference>
<accession>A0ABW5FPZ5</accession>
<name>A0ABW5FPZ5_9PSEU</name>
<dbReference type="CDD" id="cd00060">
    <property type="entry name" value="FHA"/>
    <property type="match status" value="1"/>
</dbReference>
<evidence type="ECO:0000313" key="3">
    <source>
        <dbReference type="EMBL" id="MFD2414786.1"/>
    </source>
</evidence>
<keyword evidence="4" id="KW-1185">Reference proteome</keyword>
<protein>
    <submittedName>
        <fullName evidence="3">FHA domain-containing protein</fullName>
    </submittedName>
</protein>
<sequence>MMDKTVPPAGGEYLAAGHESLALGVPASTPGTIYVLSVIGGVSFGPRDGRTILFGRNRPEVHVCVGENDRSVSRCHGRLIHREHQWWLSTAGRLPVRLPGSRVLFPQDEPIPLAEGYTPLFVPGSGEREHLLEVFVTGPDHERPVPRHSDPTAPPRIWHLSETERLALIVLGQRYLRHEAYPQPLTWKQTAEQLAELQPRARWSAKKVEHAIVDTRTRLSKDGVAGLTREEVGEPLGNALNDNLIRHLMKSTTLIPPDLRQLDVIAD</sequence>
<dbReference type="InterPro" id="IPR008984">
    <property type="entry name" value="SMAD_FHA_dom_sf"/>
</dbReference>
<keyword evidence="1" id="KW-0597">Phosphoprotein</keyword>
<gene>
    <name evidence="3" type="ORF">ACFSXZ_00390</name>
</gene>
<dbReference type="InterPro" id="IPR000253">
    <property type="entry name" value="FHA_dom"/>
</dbReference>
<evidence type="ECO:0000313" key="4">
    <source>
        <dbReference type="Proteomes" id="UP001597417"/>
    </source>
</evidence>
<organism evidence="3 4">
    <name type="scientific">Amycolatopsis pigmentata</name>
    <dbReference type="NCBI Taxonomy" id="450801"/>
    <lineage>
        <taxon>Bacteria</taxon>
        <taxon>Bacillati</taxon>
        <taxon>Actinomycetota</taxon>
        <taxon>Actinomycetes</taxon>
        <taxon>Pseudonocardiales</taxon>
        <taxon>Pseudonocardiaceae</taxon>
        <taxon>Amycolatopsis</taxon>
    </lineage>
</organism>
<evidence type="ECO:0000256" key="1">
    <source>
        <dbReference type="ARBA" id="ARBA00022553"/>
    </source>
</evidence>
<dbReference type="PROSITE" id="PS50006">
    <property type="entry name" value="FHA_DOMAIN"/>
    <property type="match status" value="1"/>
</dbReference>
<proteinExistence type="predicted"/>
<evidence type="ECO:0000259" key="2">
    <source>
        <dbReference type="PROSITE" id="PS50006"/>
    </source>
</evidence>